<protein>
    <submittedName>
        <fullName evidence="1">Uncharacterized protein</fullName>
    </submittedName>
</protein>
<evidence type="ECO:0000313" key="1">
    <source>
        <dbReference type="EMBL" id="WAQ92101.1"/>
    </source>
</evidence>
<gene>
    <name evidence="1" type="ORF">PtA15_16A6</name>
</gene>
<name>A0ABY7D3W2_9BASI</name>
<evidence type="ECO:0000313" key="2">
    <source>
        <dbReference type="Proteomes" id="UP001164743"/>
    </source>
</evidence>
<sequence length="137" mass="14114">MFGHLNSRSATPNSPDIWTKFSPFNISSLLPKILALFWCGREHSSSDGADVPREFWLGTNVRGNWFFFLLFLAAVIATPADHGLGGGLTYAAAVDPSFGGGLGLGNFQGGGSSSSANANSLYSAGGLSGFGSGGSSF</sequence>
<reference evidence="1" key="1">
    <citation type="submission" date="2022-10" db="EMBL/GenBank/DDBJ databases">
        <title>Puccinia triticina Genome sequencing and assembly.</title>
        <authorList>
            <person name="Li C."/>
        </authorList>
    </citation>
    <scope>NUCLEOTIDE SEQUENCE</scope>
    <source>
        <strain evidence="1">Pt15</strain>
    </source>
</reference>
<dbReference type="Proteomes" id="UP001164743">
    <property type="component" value="Chromosome 16A"/>
</dbReference>
<dbReference type="GeneID" id="77805030"/>
<dbReference type="RefSeq" id="XP_053027656.1">
    <property type="nucleotide sequence ID" value="XM_053164147.1"/>
</dbReference>
<organism evidence="1 2">
    <name type="scientific">Puccinia triticina</name>
    <dbReference type="NCBI Taxonomy" id="208348"/>
    <lineage>
        <taxon>Eukaryota</taxon>
        <taxon>Fungi</taxon>
        <taxon>Dikarya</taxon>
        <taxon>Basidiomycota</taxon>
        <taxon>Pucciniomycotina</taxon>
        <taxon>Pucciniomycetes</taxon>
        <taxon>Pucciniales</taxon>
        <taxon>Pucciniaceae</taxon>
        <taxon>Puccinia</taxon>
    </lineage>
</organism>
<proteinExistence type="predicted"/>
<dbReference type="EMBL" id="CP110436">
    <property type="protein sequence ID" value="WAQ92101.1"/>
    <property type="molecule type" value="Genomic_DNA"/>
</dbReference>
<keyword evidence="2" id="KW-1185">Reference proteome</keyword>
<accession>A0ABY7D3W2</accession>